<gene>
    <name evidence="1" type="ORF">EXJ73_01460</name>
</gene>
<dbReference type="Proteomes" id="UP001152766">
    <property type="component" value="Unassembled WGS sequence"/>
</dbReference>
<dbReference type="RefSeq" id="WP_268148225.1">
    <property type="nucleotide sequence ID" value="NZ_JAPPUW010000004.1"/>
</dbReference>
<name>A0A9X4LCT2_9BURK</name>
<accession>A0A9X4LCT2</accession>
<protein>
    <submittedName>
        <fullName evidence="1">Uncharacterized protein</fullName>
    </submittedName>
</protein>
<keyword evidence="2" id="KW-1185">Reference proteome</keyword>
<evidence type="ECO:0000313" key="2">
    <source>
        <dbReference type="Proteomes" id="UP001152766"/>
    </source>
</evidence>
<proteinExistence type="predicted"/>
<organism evidence="1 2">
    <name type="scientific">Pelomonas aquatica</name>
    <dbReference type="NCBI Taxonomy" id="431058"/>
    <lineage>
        <taxon>Bacteria</taxon>
        <taxon>Pseudomonadati</taxon>
        <taxon>Pseudomonadota</taxon>
        <taxon>Betaproteobacteria</taxon>
        <taxon>Burkholderiales</taxon>
        <taxon>Sphaerotilaceae</taxon>
        <taxon>Roseateles</taxon>
    </lineage>
</organism>
<comment type="caution">
    <text evidence="1">The sequence shown here is derived from an EMBL/GenBank/DDBJ whole genome shotgun (WGS) entry which is preliminary data.</text>
</comment>
<reference evidence="1" key="1">
    <citation type="submission" date="2019-02" db="EMBL/GenBank/DDBJ databases">
        <title>Draft genome of the type strain Pelomonas aquatica CCUG 52575T.</title>
        <authorList>
            <person name="Gomila M."/>
            <person name="Lalucat J."/>
        </authorList>
    </citation>
    <scope>NUCLEOTIDE SEQUENCE</scope>
    <source>
        <strain evidence="1">CCUG 52575</strain>
    </source>
</reference>
<dbReference type="AlphaFoldDB" id="A0A9X4LCT2"/>
<sequence>MNRLCTVPHCDQPTVGRSNKCNAHRLALRRHGHPLQTGIKVTEFGPYREAIRRLWRANDASPLWVVMKARWGRCLDHAKTAIGEQARGVACNRHEVRAAEELLRLDSNVPFEDLASTSLALYVYAADQPYRFRSDDAFRFQLVRKVRGLDHLAIGKTWNHKRRSMRNVYRDLPPRVVVYLHGYLGAVFGEAGMLLKDHAKTRPKLEATESRMMVNAVGALR</sequence>
<evidence type="ECO:0000313" key="1">
    <source>
        <dbReference type="EMBL" id="MDG0861140.1"/>
    </source>
</evidence>
<dbReference type="EMBL" id="SGUG01000002">
    <property type="protein sequence ID" value="MDG0861140.1"/>
    <property type="molecule type" value="Genomic_DNA"/>
</dbReference>